<gene>
    <name evidence="1" type="ORF">HPB50_025826</name>
</gene>
<evidence type="ECO:0000313" key="1">
    <source>
        <dbReference type="EMBL" id="KAH6937180.1"/>
    </source>
</evidence>
<name>A0ACB7SR90_HYAAI</name>
<evidence type="ECO:0000313" key="2">
    <source>
        <dbReference type="Proteomes" id="UP000821845"/>
    </source>
</evidence>
<dbReference type="EMBL" id="CM023483">
    <property type="protein sequence ID" value="KAH6937180.1"/>
    <property type="molecule type" value="Genomic_DNA"/>
</dbReference>
<keyword evidence="2" id="KW-1185">Reference proteome</keyword>
<comment type="caution">
    <text evidence="1">The sequence shown here is derived from an EMBL/GenBank/DDBJ whole genome shotgun (WGS) entry which is preliminary data.</text>
</comment>
<sequence length="321" mass="35831">MLLSCAVPSPNQKTTSDYLEGLFDGDASQNGQFDSSLPRRSPVTTSPQPSPPTASSSPYLISNTGNNALSQQNFSVLDKSSMVRTLYRHSRDENLPANSAYYTTSEPKAKFLTRFGSDIGKQEWTSDSELSAKKEELMASISRKLDVLRSARLSLREEASQNEQLGRALGSRVDQLARPAERDKYRLHVDELDKIVSLILSLSGRLARVHNALAGLAGADEPTAQERRALESKRDKLSSQHEEARRLKESIDRRSRQVAQFLRKYLTPQEYADYDHFVRMKSKLLVDAREIDDKIRLGEEQLAALRAGTVATASWKSLATS</sequence>
<organism evidence="1 2">
    <name type="scientific">Hyalomma asiaticum</name>
    <name type="common">Tick</name>
    <dbReference type="NCBI Taxonomy" id="266040"/>
    <lineage>
        <taxon>Eukaryota</taxon>
        <taxon>Metazoa</taxon>
        <taxon>Ecdysozoa</taxon>
        <taxon>Arthropoda</taxon>
        <taxon>Chelicerata</taxon>
        <taxon>Arachnida</taxon>
        <taxon>Acari</taxon>
        <taxon>Parasitiformes</taxon>
        <taxon>Ixodida</taxon>
        <taxon>Ixodoidea</taxon>
        <taxon>Ixodidae</taxon>
        <taxon>Hyalomminae</taxon>
        <taxon>Hyalomma</taxon>
    </lineage>
</organism>
<accession>A0ACB7SR90</accession>
<proteinExistence type="predicted"/>
<reference evidence="1" key="1">
    <citation type="submission" date="2020-05" db="EMBL/GenBank/DDBJ databases">
        <title>Large-scale comparative analyses of tick genomes elucidate their genetic diversity and vector capacities.</title>
        <authorList>
            <person name="Jia N."/>
            <person name="Wang J."/>
            <person name="Shi W."/>
            <person name="Du L."/>
            <person name="Sun Y."/>
            <person name="Zhan W."/>
            <person name="Jiang J."/>
            <person name="Wang Q."/>
            <person name="Zhang B."/>
            <person name="Ji P."/>
            <person name="Sakyi L.B."/>
            <person name="Cui X."/>
            <person name="Yuan T."/>
            <person name="Jiang B."/>
            <person name="Yang W."/>
            <person name="Lam T.T.-Y."/>
            <person name="Chang Q."/>
            <person name="Ding S."/>
            <person name="Wang X."/>
            <person name="Zhu J."/>
            <person name="Ruan X."/>
            <person name="Zhao L."/>
            <person name="Wei J."/>
            <person name="Que T."/>
            <person name="Du C."/>
            <person name="Cheng J."/>
            <person name="Dai P."/>
            <person name="Han X."/>
            <person name="Huang E."/>
            <person name="Gao Y."/>
            <person name="Liu J."/>
            <person name="Shao H."/>
            <person name="Ye R."/>
            <person name="Li L."/>
            <person name="Wei W."/>
            <person name="Wang X."/>
            <person name="Wang C."/>
            <person name="Yang T."/>
            <person name="Huo Q."/>
            <person name="Li W."/>
            <person name="Guo W."/>
            <person name="Chen H."/>
            <person name="Zhou L."/>
            <person name="Ni X."/>
            <person name="Tian J."/>
            <person name="Zhou Y."/>
            <person name="Sheng Y."/>
            <person name="Liu T."/>
            <person name="Pan Y."/>
            <person name="Xia L."/>
            <person name="Li J."/>
            <person name="Zhao F."/>
            <person name="Cao W."/>
        </authorList>
    </citation>
    <scope>NUCLEOTIDE SEQUENCE</scope>
    <source>
        <strain evidence="1">Hyas-2018</strain>
    </source>
</reference>
<dbReference type="Proteomes" id="UP000821845">
    <property type="component" value="Chromosome 3"/>
</dbReference>
<protein>
    <submittedName>
        <fullName evidence="1">Uncharacterized protein</fullName>
    </submittedName>
</protein>